<evidence type="ECO:0000256" key="5">
    <source>
        <dbReference type="ARBA" id="ARBA00022892"/>
    </source>
</evidence>
<dbReference type="GO" id="GO:0016192">
    <property type="term" value="P:vesicle-mediated transport"/>
    <property type="evidence" value="ECO:0007669"/>
    <property type="project" value="UniProtKB-KW"/>
</dbReference>
<feature type="compositionally biased region" description="Polar residues" evidence="8">
    <location>
        <begin position="179"/>
        <end position="191"/>
    </location>
</feature>
<accession>A0A8K0JQD3</accession>
<reference evidence="11" key="1">
    <citation type="submission" date="2020-04" db="EMBL/GenBank/DDBJ databases">
        <title>Analysis of mating type loci in Filobasidium floriforme.</title>
        <authorList>
            <person name="Nowrousian M."/>
        </authorList>
    </citation>
    <scope>NUCLEOTIDE SEQUENCE</scope>
    <source>
        <strain evidence="11">CBS 6242</strain>
    </source>
</reference>
<dbReference type="OrthoDB" id="8918678at2759"/>
<dbReference type="Pfam" id="PF12931">
    <property type="entry name" value="TPR_Sec16"/>
    <property type="match status" value="1"/>
</dbReference>
<feature type="compositionally biased region" description="Pro residues" evidence="8">
    <location>
        <begin position="1116"/>
        <end position="1130"/>
    </location>
</feature>
<dbReference type="GO" id="GO:0012507">
    <property type="term" value="C:ER to Golgi transport vesicle membrane"/>
    <property type="evidence" value="ECO:0007669"/>
    <property type="project" value="TreeGrafter"/>
</dbReference>
<feature type="compositionally biased region" description="Polar residues" evidence="8">
    <location>
        <begin position="1069"/>
        <end position="1078"/>
    </location>
</feature>
<keyword evidence="7" id="KW-0653">Protein transport</keyword>
<dbReference type="InterPro" id="IPR024298">
    <property type="entry name" value="Sec16_Sec23-bd"/>
</dbReference>
<keyword evidence="4 7" id="KW-0256">Endoplasmic reticulum</keyword>
<comment type="function">
    <text evidence="6 7">Involved in the initiation of assembly of the COPII coat required for the formation of transport vesicles from the endoplasmic reticulum (ER) and the selection of cargo molecules. Also involved in autophagy.</text>
</comment>
<comment type="caution">
    <text evidence="11">The sequence shown here is derived from an EMBL/GenBank/DDBJ whole genome shotgun (WGS) entry which is preliminary data.</text>
</comment>
<feature type="region of interest" description="Disordered" evidence="8">
    <location>
        <begin position="1"/>
        <end position="209"/>
    </location>
</feature>
<evidence type="ECO:0000313" key="12">
    <source>
        <dbReference type="Proteomes" id="UP000812966"/>
    </source>
</evidence>
<dbReference type="PANTHER" id="PTHR13402">
    <property type="entry name" value="RGPR-RELATED"/>
    <property type="match status" value="1"/>
</dbReference>
<keyword evidence="12" id="KW-1185">Reference proteome</keyword>
<dbReference type="GO" id="GO:0070971">
    <property type="term" value="C:endoplasmic reticulum exit site"/>
    <property type="evidence" value="ECO:0007669"/>
    <property type="project" value="TreeGrafter"/>
</dbReference>
<feature type="compositionally biased region" description="Low complexity" evidence="8">
    <location>
        <begin position="1131"/>
        <end position="1147"/>
    </location>
</feature>
<dbReference type="InterPro" id="IPR024340">
    <property type="entry name" value="Sec16_CCD"/>
</dbReference>
<feature type="compositionally biased region" description="Polar residues" evidence="8">
    <location>
        <begin position="30"/>
        <end position="39"/>
    </location>
</feature>
<evidence type="ECO:0000313" key="11">
    <source>
        <dbReference type="EMBL" id="KAG7571005.1"/>
    </source>
</evidence>
<feature type="region of interest" description="Disordered" evidence="8">
    <location>
        <begin position="1048"/>
        <end position="1166"/>
    </location>
</feature>
<dbReference type="GO" id="GO:0007030">
    <property type="term" value="P:Golgi organization"/>
    <property type="evidence" value="ECO:0007669"/>
    <property type="project" value="TreeGrafter"/>
</dbReference>
<dbReference type="CDD" id="cd09233">
    <property type="entry name" value="ACE1-Sec16-like"/>
    <property type="match status" value="1"/>
</dbReference>
<evidence type="ECO:0000256" key="2">
    <source>
        <dbReference type="ARBA" id="ARBA00005927"/>
    </source>
</evidence>
<dbReference type="AlphaFoldDB" id="A0A8K0JQD3"/>
<evidence type="ECO:0000256" key="4">
    <source>
        <dbReference type="ARBA" id="ARBA00022824"/>
    </source>
</evidence>
<comment type="similarity">
    <text evidence="2 7">Belongs to the SEC16 family.</text>
</comment>
<dbReference type="EMBL" id="JABELV010000014">
    <property type="protein sequence ID" value="KAG7571005.1"/>
    <property type="molecule type" value="Genomic_DNA"/>
</dbReference>
<sequence>MASQRQAAPPVPPLPKNTPASSYEPAAPYTQGTPTSQPAFLSDTDRVQYGYQPQAASSAGDVPSGPSTADPPASSVIPARSQVAPETLLTPQRGELADLPAGDDTWPNNVSPAKARPLLREDTFQPLSPESAQPSSYDPEGAIFDEEGGQEGGQTVQPEQSGAVEDPYKPAPTNYAPVPTQQEPSVYQSYEKSPVPSPYNPYQPKMQDRPDQPAYVTPLPNAFAFPNDSYVSPALSQEPVALSGSAYEPAPENIPKSLTEDVLERASPSARRIPCVSFGPQGQCIVVFQSESAGNISEDGQRLLPAYGDRSQAQEVQLHQLKDIIPEEGVSAAAADWPGPLFIDAAASKVTAASKKKRDAVNAYIDARVQEIRSGLVYLTASKKDEASRHKAEATMLLLEIVKLMIAADGKNLLSDVSSRTELIGLLSSHVPAATEEPALLKRTKTTEPVASAADLQYLSRMLVKGQQQEAQQYAIQQQLWSHALLVSSVMGPQAWQSCVDAFVAQNALNHDLAQPLITAYKMFGGTQQLAPAAGQAGSWRDSVATVVANAKASDFETLVKLADQLKQSDLVEASHICYLLSIKLNEWAAGFDTGRLALFGCRDVASTARDLEISELVEYALSFRPVAKGAEPYHGVPRLLAYKLQRAFEYFTRGQASEARAYCDAVLAQSKSFRSPNPAMVAVTRQAETLSGRIAGIAVTAVATKKGGKPNLENLGSWFEGRLTKFIAGDEATEEKPTKPTTSKDSSDKAAIGPFSHYSAISSPNAAPSLSRSSTYDSASQPSMVPGPHAYRSGSAASYRPRQPSQLSMQRPTSAMSYRPQEQHAFPEMTRISSRVTEQDGIDSRRGSELNDTQTQVDPSATAVSETQAEEPRYQIPSWGQSYDEPEQAEGRAEGDYGAEAVPDGSFINPMQTFMSPMAPAPSYEPQTTSAAMERPAYEDDDDDDLGLGNTSHKQRAAKDEPRTAATKPTAAPSSYEPAPAKEEPVKPEPAKKANPPDAGKGSQSGSWLGKWWGKKEETAGPGPVKAKLGEESAFYYDKELKRWVNKTAGATEAPKPPPPPPARATPVNASAASTPQPIVATSTPPPPSASRGSPTATLGGTAPPAAPPASNSAPPGPRSMPPAAPRPPMNAADPPLADPLAAPPMRKGAAKGKKDLRAKYVNVL</sequence>
<feature type="region of interest" description="Disordered" evidence="8">
    <location>
        <begin position="730"/>
        <end position="1031"/>
    </location>
</feature>
<dbReference type="GO" id="GO:0006914">
    <property type="term" value="P:autophagy"/>
    <property type="evidence" value="ECO:0007669"/>
    <property type="project" value="UniProtKB-KW"/>
</dbReference>
<feature type="compositionally biased region" description="Pro residues" evidence="8">
    <location>
        <begin position="1056"/>
        <end position="1065"/>
    </location>
</feature>
<feature type="compositionally biased region" description="Polar residues" evidence="8">
    <location>
        <begin position="804"/>
        <end position="817"/>
    </location>
</feature>
<name>A0A8K0JQD3_9TREE</name>
<comment type="subcellular location">
    <subcellularLocation>
        <location evidence="1">Endoplasmic reticulum membrane</location>
        <topology evidence="1">Peripheral membrane protein</topology>
        <orientation evidence="1">Cytoplasmic side</orientation>
    </subcellularLocation>
</comment>
<dbReference type="GO" id="GO:0005789">
    <property type="term" value="C:endoplasmic reticulum membrane"/>
    <property type="evidence" value="ECO:0007669"/>
    <property type="project" value="UniProtKB-SubCell"/>
</dbReference>
<organism evidence="11 12">
    <name type="scientific">Filobasidium floriforme</name>
    <dbReference type="NCBI Taxonomy" id="5210"/>
    <lineage>
        <taxon>Eukaryota</taxon>
        <taxon>Fungi</taxon>
        <taxon>Dikarya</taxon>
        <taxon>Basidiomycota</taxon>
        <taxon>Agaricomycotina</taxon>
        <taxon>Tremellomycetes</taxon>
        <taxon>Filobasidiales</taxon>
        <taxon>Filobasidiaceae</taxon>
        <taxon>Filobasidium</taxon>
    </lineage>
</organism>
<dbReference type="GO" id="GO:0070973">
    <property type="term" value="P:protein localization to endoplasmic reticulum exit site"/>
    <property type="evidence" value="ECO:0007669"/>
    <property type="project" value="TreeGrafter"/>
</dbReference>
<dbReference type="Pfam" id="PF12932">
    <property type="entry name" value="Sec16"/>
    <property type="match status" value="1"/>
</dbReference>
<evidence type="ECO:0000259" key="9">
    <source>
        <dbReference type="Pfam" id="PF12931"/>
    </source>
</evidence>
<dbReference type="Proteomes" id="UP000812966">
    <property type="component" value="Unassembled WGS sequence"/>
</dbReference>
<keyword evidence="3 7" id="KW-0813">Transport</keyword>
<protein>
    <recommendedName>
        <fullName evidence="7">Protein transport protein sec16</fullName>
    </recommendedName>
</protein>
<dbReference type="PANTHER" id="PTHR13402:SF6">
    <property type="entry name" value="SECRETORY 16, ISOFORM I"/>
    <property type="match status" value="1"/>
</dbReference>
<keyword evidence="5 7" id="KW-0931">ER-Golgi transport</keyword>
<proteinExistence type="inferred from homology"/>
<keyword evidence="7" id="KW-0072">Autophagy</keyword>
<evidence type="ECO:0000256" key="8">
    <source>
        <dbReference type="SAM" id="MobiDB-lite"/>
    </source>
</evidence>
<dbReference type="GO" id="GO:0015031">
    <property type="term" value="P:protein transport"/>
    <property type="evidence" value="ECO:0007669"/>
    <property type="project" value="UniProtKB-KW"/>
</dbReference>
<feature type="compositionally biased region" description="Polar residues" evidence="8">
    <location>
        <begin position="760"/>
        <end position="784"/>
    </location>
</feature>
<gene>
    <name evidence="11" type="ORF">FFLO_01099</name>
</gene>
<feature type="compositionally biased region" description="Low complexity" evidence="8">
    <location>
        <begin position="1091"/>
        <end position="1115"/>
    </location>
</feature>
<evidence type="ECO:0000256" key="3">
    <source>
        <dbReference type="ARBA" id="ARBA00022448"/>
    </source>
</evidence>
<evidence type="ECO:0000256" key="6">
    <source>
        <dbReference type="ARBA" id="ARBA00024687"/>
    </source>
</evidence>
<feature type="domain" description="Sec16 Sec23-binding" evidence="9">
    <location>
        <begin position="460"/>
        <end position="731"/>
    </location>
</feature>
<keyword evidence="7" id="KW-0472">Membrane</keyword>
<dbReference type="Gene3D" id="1.25.40.1030">
    <property type="match status" value="1"/>
</dbReference>
<evidence type="ECO:0000259" key="10">
    <source>
        <dbReference type="Pfam" id="PF12932"/>
    </source>
</evidence>
<feature type="compositionally biased region" description="Polar residues" evidence="8">
    <location>
        <begin position="851"/>
        <end position="868"/>
    </location>
</feature>
<feature type="compositionally biased region" description="Basic and acidic residues" evidence="8">
    <location>
        <begin position="981"/>
        <end position="993"/>
    </location>
</feature>
<feature type="compositionally biased region" description="Low complexity" evidence="8">
    <location>
        <begin position="965"/>
        <end position="980"/>
    </location>
</feature>
<evidence type="ECO:0000256" key="1">
    <source>
        <dbReference type="ARBA" id="ARBA00004397"/>
    </source>
</evidence>
<feature type="domain" description="Sec16 central conserved" evidence="10">
    <location>
        <begin position="273"/>
        <end position="410"/>
    </location>
</feature>
<feature type="compositionally biased region" description="Polar residues" evidence="8">
    <location>
        <begin position="125"/>
        <end position="136"/>
    </location>
</feature>
<evidence type="ECO:0000256" key="7">
    <source>
        <dbReference type="RuleBase" id="RU364101"/>
    </source>
</evidence>